<name>A0A176RZA1_9GAMM</name>
<evidence type="ECO:0000256" key="12">
    <source>
        <dbReference type="ARBA" id="ARBA00023136"/>
    </source>
</evidence>
<keyword evidence="8 19" id="KW-0418">Kinase</keyword>
<evidence type="ECO:0000256" key="13">
    <source>
        <dbReference type="PROSITE-ProRule" id="PRU00169"/>
    </source>
</evidence>
<dbReference type="SMART" id="SM00387">
    <property type="entry name" value="HATPase_c"/>
    <property type="match status" value="1"/>
</dbReference>
<keyword evidence="12 15" id="KW-0472">Membrane</keyword>
<dbReference type="CDD" id="cd06225">
    <property type="entry name" value="HAMP"/>
    <property type="match status" value="1"/>
</dbReference>
<dbReference type="Gene3D" id="6.10.340.10">
    <property type="match status" value="1"/>
</dbReference>
<dbReference type="CDD" id="cd00082">
    <property type="entry name" value="HisKA"/>
    <property type="match status" value="1"/>
</dbReference>
<dbReference type="InterPro" id="IPR005467">
    <property type="entry name" value="His_kinase_dom"/>
</dbReference>
<dbReference type="GO" id="GO:0005524">
    <property type="term" value="F:ATP binding"/>
    <property type="evidence" value="ECO:0007669"/>
    <property type="project" value="UniProtKB-KW"/>
</dbReference>
<dbReference type="InterPro" id="IPR004358">
    <property type="entry name" value="Sig_transdc_His_kin-like_C"/>
</dbReference>
<dbReference type="InterPro" id="IPR036890">
    <property type="entry name" value="HATPase_C_sf"/>
</dbReference>
<evidence type="ECO:0000259" key="18">
    <source>
        <dbReference type="PROSITE" id="PS50885"/>
    </source>
</evidence>
<dbReference type="Gene3D" id="3.30.450.20">
    <property type="entry name" value="PAS domain"/>
    <property type="match status" value="1"/>
</dbReference>
<evidence type="ECO:0000313" key="19">
    <source>
        <dbReference type="EMBL" id="OAD21016.1"/>
    </source>
</evidence>
<evidence type="ECO:0000256" key="7">
    <source>
        <dbReference type="ARBA" id="ARBA00022741"/>
    </source>
</evidence>
<accession>A0A176RZA1</accession>
<dbReference type="InterPro" id="IPR003594">
    <property type="entry name" value="HATPase_dom"/>
</dbReference>
<dbReference type="PROSITE" id="PS50110">
    <property type="entry name" value="RESPONSE_REGULATORY"/>
    <property type="match status" value="1"/>
</dbReference>
<dbReference type="Pfam" id="PF02518">
    <property type="entry name" value="HATPase_c"/>
    <property type="match status" value="1"/>
</dbReference>
<dbReference type="Gene3D" id="3.40.50.2300">
    <property type="match status" value="1"/>
</dbReference>
<proteinExistence type="predicted"/>
<evidence type="ECO:0000256" key="2">
    <source>
        <dbReference type="ARBA" id="ARBA00004370"/>
    </source>
</evidence>
<dbReference type="GO" id="GO:0000155">
    <property type="term" value="F:phosphorelay sensor kinase activity"/>
    <property type="evidence" value="ECO:0007669"/>
    <property type="project" value="InterPro"/>
</dbReference>
<evidence type="ECO:0000256" key="8">
    <source>
        <dbReference type="ARBA" id="ARBA00022777"/>
    </source>
</evidence>
<keyword evidence="14" id="KW-0175">Coiled coil</keyword>
<dbReference type="Gene3D" id="1.10.287.130">
    <property type="match status" value="1"/>
</dbReference>
<evidence type="ECO:0000256" key="5">
    <source>
        <dbReference type="ARBA" id="ARBA00022679"/>
    </source>
</evidence>
<comment type="catalytic activity">
    <reaction evidence="1">
        <text>ATP + protein L-histidine = ADP + protein N-phospho-L-histidine.</text>
        <dbReference type="EC" id="2.7.13.3"/>
    </reaction>
</comment>
<keyword evidence="9" id="KW-0067">ATP-binding</keyword>
<dbReference type="SMART" id="SM00448">
    <property type="entry name" value="REC"/>
    <property type="match status" value="1"/>
</dbReference>
<keyword evidence="10 15" id="KW-1133">Transmembrane helix</keyword>
<keyword evidence="7" id="KW-0547">Nucleotide-binding</keyword>
<comment type="subcellular location">
    <subcellularLocation>
        <location evidence="2">Membrane</location>
    </subcellularLocation>
</comment>
<keyword evidence="4 13" id="KW-0597">Phosphoprotein</keyword>
<keyword evidence="6 15" id="KW-0812">Transmembrane</keyword>
<feature type="domain" description="HAMP" evidence="18">
    <location>
        <begin position="162"/>
        <end position="187"/>
    </location>
</feature>
<protein>
    <recommendedName>
        <fullName evidence="3">histidine kinase</fullName>
        <ecNumber evidence="3">2.7.13.3</ecNumber>
    </recommendedName>
</protein>
<dbReference type="Proteomes" id="UP000076962">
    <property type="component" value="Unassembled WGS sequence"/>
</dbReference>
<keyword evidence="5" id="KW-0808">Transferase</keyword>
<feature type="non-terminal residue" evidence="19">
    <location>
        <position position="613"/>
    </location>
</feature>
<dbReference type="SMART" id="SM00388">
    <property type="entry name" value="HisKA"/>
    <property type="match status" value="1"/>
</dbReference>
<evidence type="ECO:0000256" key="10">
    <source>
        <dbReference type="ARBA" id="ARBA00022989"/>
    </source>
</evidence>
<comment type="caution">
    <text evidence="19">The sequence shown here is derived from an EMBL/GenBank/DDBJ whole genome shotgun (WGS) entry which is preliminary data.</text>
</comment>
<keyword evidence="11" id="KW-0902">Two-component regulatory system</keyword>
<dbReference type="SUPFAM" id="SSF47384">
    <property type="entry name" value="Homodimeric domain of signal transducing histidine kinase"/>
    <property type="match status" value="1"/>
</dbReference>
<dbReference type="FunFam" id="1.10.287.130:FF:000004">
    <property type="entry name" value="Ethylene receptor 1"/>
    <property type="match status" value="1"/>
</dbReference>
<dbReference type="Pfam" id="PF00072">
    <property type="entry name" value="Response_reg"/>
    <property type="match status" value="1"/>
</dbReference>
<dbReference type="InterPro" id="IPR003661">
    <property type="entry name" value="HisK_dim/P_dom"/>
</dbReference>
<evidence type="ECO:0000259" key="16">
    <source>
        <dbReference type="PROSITE" id="PS50109"/>
    </source>
</evidence>
<dbReference type="InterPro" id="IPR001789">
    <property type="entry name" value="Sig_transdc_resp-reg_receiver"/>
</dbReference>
<dbReference type="EMBL" id="LUTY01001936">
    <property type="protein sequence ID" value="OAD21016.1"/>
    <property type="molecule type" value="Genomic_DNA"/>
</dbReference>
<dbReference type="InterPro" id="IPR036097">
    <property type="entry name" value="HisK_dim/P_sf"/>
</dbReference>
<dbReference type="CDD" id="cd16922">
    <property type="entry name" value="HATPase_EvgS-ArcB-TorS-like"/>
    <property type="match status" value="1"/>
</dbReference>
<dbReference type="Pfam" id="PF00512">
    <property type="entry name" value="HisKA"/>
    <property type="match status" value="1"/>
</dbReference>
<dbReference type="CDD" id="cd17546">
    <property type="entry name" value="REC_hyHK_CKI1_RcsC-like"/>
    <property type="match status" value="1"/>
</dbReference>
<dbReference type="InterPro" id="IPR003660">
    <property type="entry name" value="HAMP_dom"/>
</dbReference>
<dbReference type="Gene3D" id="3.30.565.10">
    <property type="entry name" value="Histidine kinase-like ATPase, C-terminal domain"/>
    <property type="match status" value="1"/>
</dbReference>
<evidence type="ECO:0000256" key="14">
    <source>
        <dbReference type="SAM" id="Coils"/>
    </source>
</evidence>
<dbReference type="EC" id="2.7.13.3" evidence="3"/>
<dbReference type="AlphaFoldDB" id="A0A176RZA1"/>
<organism evidence="19 20">
    <name type="scientific">Candidatus Thiomargarita nelsonii</name>
    <dbReference type="NCBI Taxonomy" id="1003181"/>
    <lineage>
        <taxon>Bacteria</taxon>
        <taxon>Pseudomonadati</taxon>
        <taxon>Pseudomonadota</taxon>
        <taxon>Gammaproteobacteria</taxon>
        <taxon>Thiotrichales</taxon>
        <taxon>Thiotrichaceae</taxon>
        <taxon>Thiomargarita</taxon>
    </lineage>
</organism>
<dbReference type="SUPFAM" id="SSF52172">
    <property type="entry name" value="CheY-like"/>
    <property type="match status" value="1"/>
</dbReference>
<keyword evidence="20" id="KW-1185">Reference proteome</keyword>
<dbReference type="PROSITE" id="PS50109">
    <property type="entry name" value="HIS_KIN"/>
    <property type="match status" value="1"/>
</dbReference>
<feature type="domain" description="Histidine kinase" evidence="16">
    <location>
        <begin position="220"/>
        <end position="437"/>
    </location>
</feature>
<evidence type="ECO:0000313" key="20">
    <source>
        <dbReference type="Proteomes" id="UP000076962"/>
    </source>
</evidence>
<evidence type="ECO:0000256" key="4">
    <source>
        <dbReference type="ARBA" id="ARBA00022553"/>
    </source>
</evidence>
<feature type="transmembrane region" description="Helical" evidence="15">
    <location>
        <begin position="140"/>
        <end position="162"/>
    </location>
</feature>
<evidence type="ECO:0000256" key="1">
    <source>
        <dbReference type="ARBA" id="ARBA00000085"/>
    </source>
</evidence>
<dbReference type="GO" id="GO:0016020">
    <property type="term" value="C:membrane"/>
    <property type="evidence" value="ECO:0007669"/>
    <property type="project" value="UniProtKB-SubCell"/>
</dbReference>
<dbReference type="PANTHER" id="PTHR45339">
    <property type="entry name" value="HYBRID SIGNAL TRANSDUCTION HISTIDINE KINASE J"/>
    <property type="match status" value="1"/>
</dbReference>
<sequence length="613" mass="69558">MGLTGYLSFRSGQQAVNDLTIQLHNQITSRIQQHLNTPHKINKNNVNEFLQKISRFGKTFIIERSGQIVASSSTEKPQAALIRLAFQRLTELNEISDSHQLEIDGERHLLQVLPKLDWLIITTISEAQFMQPINANIRTTILITLLAIGIAIGIGILTARWIKRTDEVGGLAHSFNDMVSQLQETFQTLEKRVKERTAELAKAKEKAEVANQAKSTFLANMSHELRSPLNAILGFTRIMIRSQTLPQEHIENLNIISRSGEHLLTLINQVLDLSKIEAGHMSLNEKNVDLYRLLDEVIDMFQLKADDKHLQLLFERQASVPQYVRTDEVKLRQVLINLLNNALKFTNEGTIYVRIKPVETDKLMFEVEDTGPGIAQAELDNLFKAFVQTKTGQQTQEGTGLGLAISRQFVQYMGGDIQVESEEGRGTIFKFDIRIKLIEANEVAEPDKRLQRRVIALEPGQPHYHILIVDDKWTNRQLLIKLLKPLGFEVREAANGLEAIEIWKEFEPQLIWMDMRMPVMDGYEATQKIKATGQATAIIALTASTLSEQQTIALSAGCDDFLRKPFREADIFELMKKHIGVRYIYEEERETIAPTQALTPEALTVLPTEWITA</sequence>
<dbReference type="PANTHER" id="PTHR45339:SF1">
    <property type="entry name" value="HYBRID SIGNAL TRANSDUCTION HISTIDINE KINASE J"/>
    <property type="match status" value="1"/>
</dbReference>
<feature type="coiled-coil region" evidence="14">
    <location>
        <begin position="179"/>
        <end position="213"/>
    </location>
</feature>
<feature type="modified residue" description="4-aspartylphosphate" evidence="13">
    <location>
        <position position="514"/>
    </location>
</feature>
<dbReference type="FunFam" id="3.30.565.10:FF:000010">
    <property type="entry name" value="Sensor histidine kinase RcsC"/>
    <property type="match status" value="1"/>
</dbReference>
<evidence type="ECO:0000256" key="11">
    <source>
        <dbReference type="ARBA" id="ARBA00023012"/>
    </source>
</evidence>
<reference evidence="19 20" key="1">
    <citation type="submission" date="2016-05" db="EMBL/GenBank/DDBJ databases">
        <title>Single-cell genome of chain-forming Candidatus Thiomargarita nelsonii and comparison to other large sulfur-oxidizing bacteria.</title>
        <authorList>
            <person name="Winkel M."/>
            <person name="Salman V."/>
            <person name="Woyke T."/>
            <person name="Schulz-Vogt H."/>
            <person name="Richter M."/>
            <person name="Flood B."/>
            <person name="Bailey J."/>
            <person name="Amann R."/>
            <person name="Mussmann M."/>
        </authorList>
    </citation>
    <scope>NUCLEOTIDE SEQUENCE [LARGE SCALE GENOMIC DNA]</scope>
    <source>
        <strain evidence="19 20">THI036</strain>
    </source>
</reference>
<dbReference type="PRINTS" id="PR00344">
    <property type="entry name" value="BCTRLSENSOR"/>
</dbReference>
<dbReference type="InterPro" id="IPR011006">
    <property type="entry name" value="CheY-like_superfamily"/>
</dbReference>
<evidence type="ECO:0000259" key="17">
    <source>
        <dbReference type="PROSITE" id="PS50110"/>
    </source>
</evidence>
<evidence type="ECO:0000256" key="6">
    <source>
        <dbReference type="ARBA" id="ARBA00022692"/>
    </source>
</evidence>
<evidence type="ECO:0000256" key="9">
    <source>
        <dbReference type="ARBA" id="ARBA00022840"/>
    </source>
</evidence>
<evidence type="ECO:0000256" key="3">
    <source>
        <dbReference type="ARBA" id="ARBA00012438"/>
    </source>
</evidence>
<dbReference type="SUPFAM" id="SSF55874">
    <property type="entry name" value="ATPase domain of HSP90 chaperone/DNA topoisomerase II/histidine kinase"/>
    <property type="match status" value="1"/>
</dbReference>
<evidence type="ECO:0000256" key="15">
    <source>
        <dbReference type="SAM" id="Phobius"/>
    </source>
</evidence>
<dbReference type="PROSITE" id="PS50885">
    <property type="entry name" value="HAMP"/>
    <property type="match status" value="1"/>
</dbReference>
<feature type="domain" description="Response regulatory" evidence="17">
    <location>
        <begin position="465"/>
        <end position="579"/>
    </location>
</feature>
<gene>
    <name evidence="19" type="ORF">THIOM_003234</name>
</gene>